<feature type="domain" description="Response regulatory" evidence="11">
    <location>
        <begin position="1008"/>
        <end position="1124"/>
    </location>
</feature>
<dbReference type="InterPro" id="IPR013783">
    <property type="entry name" value="Ig-like_fold"/>
</dbReference>
<dbReference type="PROSITE" id="PS50110">
    <property type="entry name" value="RESPONSE_REGULATORY"/>
    <property type="match status" value="1"/>
</dbReference>
<dbReference type="SMART" id="SM00388">
    <property type="entry name" value="HisKA"/>
    <property type="match status" value="1"/>
</dbReference>
<dbReference type="InterPro" id="IPR011006">
    <property type="entry name" value="CheY-like_superfamily"/>
</dbReference>
<evidence type="ECO:0000259" key="11">
    <source>
        <dbReference type="PROSITE" id="PS50110"/>
    </source>
</evidence>
<evidence type="ECO:0000256" key="6">
    <source>
        <dbReference type="ARBA" id="ARBA00023163"/>
    </source>
</evidence>
<dbReference type="InterPro" id="IPR005467">
    <property type="entry name" value="His_kinase_dom"/>
</dbReference>
<feature type="transmembrane region" description="Helical" evidence="8">
    <location>
        <begin position="712"/>
        <end position="733"/>
    </location>
</feature>
<proteinExistence type="predicted"/>
<keyword evidence="8" id="KW-0472">Membrane</keyword>
<dbReference type="SMART" id="SM00342">
    <property type="entry name" value="HTH_ARAC"/>
    <property type="match status" value="1"/>
</dbReference>
<dbReference type="SUPFAM" id="SSF52172">
    <property type="entry name" value="CheY-like"/>
    <property type="match status" value="1"/>
</dbReference>
<gene>
    <name evidence="12" type="ORF">CJ232_08715</name>
</gene>
<dbReference type="PROSITE" id="PS00041">
    <property type="entry name" value="HTH_ARAC_FAMILY_1"/>
    <property type="match status" value="1"/>
</dbReference>
<dbReference type="PROSITE" id="PS01124">
    <property type="entry name" value="HTH_ARAC_FAMILY_2"/>
    <property type="match status" value="1"/>
</dbReference>
<dbReference type="Gene3D" id="2.60.40.10">
    <property type="entry name" value="Immunoglobulins"/>
    <property type="match status" value="1"/>
</dbReference>
<dbReference type="Gene3D" id="3.40.50.2300">
    <property type="match status" value="1"/>
</dbReference>
<dbReference type="SUPFAM" id="SSF69322">
    <property type="entry name" value="Tricorn protease domain 2"/>
    <property type="match status" value="1"/>
</dbReference>
<dbReference type="PANTHER" id="PTHR43547:SF2">
    <property type="entry name" value="HYBRID SIGNAL TRANSDUCTION HISTIDINE KINASE C"/>
    <property type="match status" value="1"/>
</dbReference>
<evidence type="ECO:0000256" key="1">
    <source>
        <dbReference type="ARBA" id="ARBA00000085"/>
    </source>
</evidence>
<dbReference type="GO" id="GO:0043565">
    <property type="term" value="F:sequence-specific DNA binding"/>
    <property type="evidence" value="ECO:0007669"/>
    <property type="project" value="InterPro"/>
</dbReference>
<feature type="domain" description="Histidine kinase" evidence="10">
    <location>
        <begin position="761"/>
        <end position="977"/>
    </location>
</feature>
<name>A0A2N6Q4L2_9BACT</name>
<dbReference type="InterPro" id="IPR015943">
    <property type="entry name" value="WD40/YVTN_repeat-like_dom_sf"/>
</dbReference>
<dbReference type="SUPFAM" id="SSF46689">
    <property type="entry name" value="Homeodomain-like"/>
    <property type="match status" value="1"/>
</dbReference>
<dbReference type="CDD" id="cd00082">
    <property type="entry name" value="HisKA"/>
    <property type="match status" value="1"/>
</dbReference>
<feature type="modified residue" description="4-aspartylphosphate" evidence="7">
    <location>
        <position position="1057"/>
    </location>
</feature>
<evidence type="ECO:0000259" key="9">
    <source>
        <dbReference type="PROSITE" id="PS01124"/>
    </source>
</evidence>
<dbReference type="PANTHER" id="PTHR43547">
    <property type="entry name" value="TWO-COMPONENT HISTIDINE KINASE"/>
    <property type="match status" value="1"/>
</dbReference>
<evidence type="ECO:0000256" key="8">
    <source>
        <dbReference type="SAM" id="Phobius"/>
    </source>
</evidence>
<keyword evidence="12" id="KW-0418">Kinase</keyword>
<dbReference type="InterPro" id="IPR018062">
    <property type="entry name" value="HTH_AraC-typ_CS"/>
</dbReference>
<keyword evidence="8" id="KW-0812">Transmembrane</keyword>
<keyword evidence="6" id="KW-0804">Transcription</keyword>
<dbReference type="Pfam" id="PF07494">
    <property type="entry name" value="Reg_prop"/>
    <property type="match status" value="1"/>
</dbReference>
<reference evidence="12 13" key="1">
    <citation type="submission" date="2017-09" db="EMBL/GenBank/DDBJ databases">
        <title>Bacterial strain isolated from the female urinary microbiota.</title>
        <authorList>
            <person name="Thomas-White K."/>
            <person name="Kumar N."/>
            <person name="Forster S."/>
            <person name="Putonti C."/>
            <person name="Lawley T."/>
            <person name="Wolfe A.J."/>
        </authorList>
    </citation>
    <scope>NUCLEOTIDE SEQUENCE [LARGE SCALE GENOMIC DNA]</scope>
    <source>
        <strain evidence="12 13">UMB0818</strain>
    </source>
</reference>
<feature type="domain" description="HTH araC/xylS-type" evidence="9">
    <location>
        <begin position="1157"/>
        <end position="1256"/>
    </location>
</feature>
<dbReference type="EMBL" id="PNGI01000019">
    <property type="protein sequence ID" value="PMC08864.1"/>
    <property type="molecule type" value="Genomic_DNA"/>
</dbReference>
<dbReference type="InterPro" id="IPR036097">
    <property type="entry name" value="HisK_dim/P_sf"/>
</dbReference>
<dbReference type="Proteomes" id="UP000235661">
    <property type="component" value="Unassembled WGS sequence"/>
</dbReference>
<evidence type="ECO:0000256" key="5">
    <source>
        <dbReference type="ARBA" id="ARBA00023125"/>
    </source>
</evidence>
<dbReference type="InterPro" id="IPR009057">
    <property type="entry name" value="Homeodomain-like_sf"/>
</dbReference>
<comment type="caution">
    <text evidence="12">The sequence shown here is derived from an EMBL/GenBank/DDBJ whole genome shotgun (WGS) entry which is preliminary data.</text>
</comment>
<dbReference type="Gene3D" id="3.30.565.10">
    <property type="entry name" value="Histidine kinase-like ATPase, C-terminal domain"/>
    <property type="match status" value="1"/>
</dbReference>
<dbReference type="InterPro" id="IPR018060">
    <property type="entry name" value="HTH_AraC"/>
</dbReference>
<keyword evidence="4" id="KW-0805">Transcription regulation</keyword>
<dbReference type="SMART" id="SM00448">
    <property type="entry name" value="REC"/>
    <property type="match status" value="1"/>
</dbReference>
<dbReference type="InterPro" id="IPR020449">
    <property type="entry name" value="Tscrpt_reg_AraC-type_HTH"/>
</dbReference>
<dbReference type="InterPro" id="IPR003661">
    <property type="entry name" value="HisK_dim/P_dom"/>
</dbReference>
<dbReference type="InterPro" id="IPR003594">
    <property type="entry name" value="HATPase_dom"/>
</dbReference>
<evidence type="ECO:0000256" key="4">
    <source>
        <dbReference type="ARBA" id="ARBA00023015"/>
    </source>
</evidence>
<dbReference type="InterPro" id="IPR011110">
    <property type="entry name" value="Reg_prop"/>
</dbReference>
<evidence type="ECO:0000256" key="2">
    <source>
        <dbReference type="ARBA" id="ARBA00012438"/>
    </source>
</evidence>
<accession>A0A2N6Q4L2</accession>
<dbReference type="PRINTS" id="PR00032">
    <property type="entry name" value="HTHARAC"/>
</dbReference>
<evidence type="ECO:0000313" key="12">
    <source>
        <dbReference type="EMBL" id="PMC08864.1"/>
    </source>
</evidence>
<dbReference type="Gene3D" id="1.10.10.60">
    <property type="entry name" value="Homeodomain-like"/>
    <property type="match status" value="2"/>
</dbReference>
<dbReference type="GO" id="GO:0000155">
    <property type="term" value="F:phosphorelay sensor kinase activity"/>
    <property type="evidence" value="ECO:0007669"/>
    <property type="project" value="InterPro"/>
</dbReference>
<comment type="catalytic activity">
    <reaction evidence="1">
        <text>ATP + protein L-histidine = ADP + protein N-phospho-L-histidine.</text>
        <dbReference type="EC" id="2.7.13.3"/>
    </reaction>
</comment>
<evidence type="ECO:0000256" key="3">
    <source>
        <dbReference type="ARBA" id="ARBA00022553"/>
    </source>
</evidence>
<keyword evidence="3 7" id="KW-0597">Phosphoprotein</keyword>
<sequence length="1260" mass="143362">MLRDYNGVLWAGTQQGLNRVGRGSIKKYFYPEDNRKTLQSRSIIKLFEGGDHSLWTMTSQGLYKYNSSRDAFEMQLNHPIHAAGEIKGGILFGGYSTFYFYDYKTRRVTRLPLNKKLVSADGDYLITYLQQINRTTILVGTESNGIYTYSIFSHLLKPLITKGEMVLNAVYWDKEQQKLYFSLYQKGLFCCNRQGHILNHYNTKNSALSNDIVLCIEKHLNKLWLGTDGGGISVFNPQNQQIKSFRHIPGVSHSLPINSIKTLYEDHYGNLWAGTVRDGLFQLKKTYIHTFVDAALGSVDGLSDRVVISLLKCADGGLWVGTDGGGLNYYNPATGIFTHYLDTFNDKIVSVTDFSSSSTLLVSIYGKGLVLYDTKKRAYHPFMIVNQRVNAEECHSGFVPTAYRIASGKLLILSRNAYIYYIKTHTFEKLNFAQGTKAQLSLQMMYAADNTILLSKNSCLYCIDENQRIRLLVDLRNNLQITSVCCDSADGKLWIATSGGLYTCSLSNSHKVKKIACNLFGPISSMQSDGIGHLWINSSKMLFSYYIKSGRCMIWDETEGFLPNDILTRDVTPKPSPYIYMGGINGLVQIDKRIVSKKQGSTSVYLQSVEYNGKVYPATTFPHEIQQDFNSLRIKINLKENDIFRHVLFRYRLRGEHQNSLIESYRTDFDIPSLAPGNYSVYVAYMAKDGSWANEKSLMSFSVVPPWYRQTWFVVMTLGFLLLITVLVVWWIIRYNQQRMKWKIALHQQALNEEKIEFLTNVSHELRTPLTLIYAPLKRLLSSQSSAEDVSYYRMQIERVLRQVGNMKNMVNQVLEFERNASLSHSLSLTLCDINDLVKEVTNDFSEEFTEKQVGIIFKLDKSLRPFEMDRAKIRVVLSNLLMNALKFSHKDTDVTVCTFLHENLVRVQVEDCGSGLIGVDKSRLFTRFYQGSNKKSGSGIGLAYCKELIVKHKGNIGAMNNPNGGTIMFFELNYRECAANEQANEYNAESATSTAQPAFMLDLSKYQILLVDDNQEFLKFLQAEMQPLFNRVLRAQDGEEALRLLGERQPDIVVSDVMMPVMDGYKLCRCIKEDIKISHIPVILLTAKCDAESQKNGYKLGADAYISKPFDIELLISVIETQLRGKELLKQKYQQNPLVISPQVGTTSNIDEQFMLKLNKLVKENYADEQFSIDQIKNALAMSRASLYNKMKEITGMGVNEYINKYRIAVACSLLENSNKPIADIAFETGFSSQRYFSTVFKAHIGCTPTTYRTHKHQS</sequence>
<evidence type="ECO:0000256" key="7">
    <source>
        <dbReference type="PROSITE-ProRule" id="PRU00169"/>
    </source>
</evidence>
<dbReference type="Gene3D" id="1.10.287.130">
    <property type="match status" value="1"/>
</dbReference>
<dbReference type="Pfam" id="PF12833">
    <property type="entry name" value="HTH_18"/>
    <property type="match status" value="1"/>
</dbReference>
<dbReference type="Gene3D" id="2.130.10.10">
    <property type="entry name" value="YVTN repeat-like/Quinoprotein amine dehydrogenase"/>
    <property type="match status" value="2"/>
</dbReference>
<keyword evidence="12" id="KW-0808">Transferase</keyword>
<organism evidence="12 13">
    <name type="scientific">Hoylesella timonensis</name>
    <dbReference type="NCBI Taxonomy" id="386414"/>
    <lineage>
        <taxon>Bacteria</taxon>
        <taxon>Pseudomonadati</taxon>
        <taxon>Bacteroidota</taxon>
        <taxon>Bacteroidia</taxon>
        <taxon>Bacteroidales</taxon>
        <taxon>Prevotellaceae</taxon>
        <taxon>Hoylesella</taxon>
    </lineage>
</organism>
<dbReference type="SUPFAM" id="SSF47384">
    <property type="entry name" value="Homodimeric domain of signal transducing histidine kinase"/>
    <property type="match status" value="1"/>
</dbReference>
<dbReference type="Pfam" id="PF00512">
    <property type="entry name" value="HisKA"/>
    <property type="match status" value="1"/>
</dbReference>
<dbReference type="EC" id="2.7.13.3" evidence="2"/>
<protein>
    <recommendedName>
        <fullName evidence="2">histidine kinase</fullName>
        <ecNumber evidence="2">2.7.13.3</ecNumber>
    </recommendedName>
</protein>
<evidence type="ECO:0000259" key="10">
    <source>
        <dbReference type="PROSITE" id="PS50109"/>
    </source>
</evidence>
<keyword evidence="8" id="KW-1133">Transmembrane helix</keyword>
<dbReference type="InterPro" id="IPR036890">
    <property type="entry name" value="HATPase_C_sf"/>
</dbReference>
<dbReference type="AlphaFoldDB" id="A0A2N6Q4L2"/>
<keyword evidence="5" id="KW-0238">DNA-binding</keyword>
<dbReference type="InterPro" id="IPR001789">
    <property type="entry name" value="Sig_transdc_resp-reg_receiver"/>
</dbReference>
<dbReference type="SMART" id="SM00387">
    <property type="entry name" value="HATPase_c"/>
    <property type="match status" value="1"/>
</dbReference>
<dbReference type="Pfam" id="PF02518">
    <property type="entry name" value="HATPase_c"/>
    <property type="match status" value="1"/>
</dbReference>
<dbReference type="SUPFAM" id="SSF55874">
    <property type="entry name" value="ATPase domain of HSP90 chaperone/DNA topoisomerase II/histidine kinase"/>
    <property type="match status" value="1"/>
</dbReference>
<dbReference type="PROSITE" id="PS50109">
    <property type="entry name" value="HIS_KIN"/>
    <property type="match status" value="1"/>
</dbReference>
<evidence type="ECO:0000313" key="13">
    <source>
        <dbReference type="Proteomes" id="UP000235661"/>
    </source>
</evidence>
<dbReference type="GO" id="GO:0003700">
    <property type="term" value="F:DNA-binding transcription factor activity"/>
    <property type="evidence" value="ECO:0007669"/>
    <property type="project" value="InterPro"/>
</dbReference>
<dbReference type="Pfam" id="PF00072">
    <property type="entry name" value="Response_reg"/>
    <property type="match status" value="1"/>
</dbReference>